<keyword evidence="4 6" id="KW-0378">Hydrolase</keyword>
<dbReference type="Pfam" id="PF11954">
    <property type="entry name" value="DUF3471"/>
    <property type="match status" value="1"/>
</dbReference>
<sequence>MKQTIVSVALATLGLGAVAAEFDPALQVLLESRLRAEEQPFCLGAVVVENQVSRYGMVCPEGSRADIDRSLFEIGSVSKVYTGALLALAIERGELLIDDKLAARVPPGTALGSWGGVTLRQLLTHTAGLPRLPGNLTITNPRDPYADFSATRLYAGLADTQPLAVPGARYEYSNLGYMLLGDLLARRAGQSFPTLLQSRLATPLGLGSTFVEVPSQRAADYLSGHDYRSSQGTRWRMDPALAGAGGIKSSLADLGRFMAAQLEAERGEPSTPLLKALRRSHSELWAGVSARLAYGWHRAESAKAGTVWWHNGQTGGFNAYVAFAPGARRAVAVVANADSDIADVGRHLLDPTVPMREPRPDEPIPQAKLQQYVGEYMISPGLMLTVSGGNGRLFAQATGQPGFELFEIAPDRLRADTADVQIVFRRGADDRIDGLMLTQGGRDTAARRVGEGRLTDIAVSQAGSYVGRYQLSPTVIATVSADKGRVKVGLTGQPTFEVYAEAPDRFFYRVVPAKLEFRRDANGRVVALTLVQNGQMMEGKRMP</sequence>
<evidence type="ECO:0000259" key="8">
    <source>
        <dbReference type="Pfam" id="PF00144"/>
    </source>
</evidence>
<dbReference type="GO" id="GO:0016787">
    <property type="term" value="F:hydrolase activity"/>
    <property type="evidence" value="ECO:0007669"/>
    <property type="project" value="UniProtKB-KW"/>
</dbReference>
<keyword evidence="11" id="KW-1185">Reference proteome</keyword>
<feature type="domain" description="Beta-lactamase-related" evidence="8">
    <location>
        <begin position="69"/>
        <end position="343"/>
    </location>
</feature>
<dbReference type="Pfam" id="PF00144">
    <property type="entry name" value="Beta-lactamase"/>
    <property type="match status" value="1"/>
</dbReference>
<evidence type="ECO:0000256" key="7">
    <source>
        <dbReference type="SAM" id="SignalP"/>
    </source>
</evidence>
<feature type="signal peptide" evidence="7">
    <location>
        <begin position="1"/>
        <end position="19"/>
    </location>
</feature>
<gene>
    <name evidence="10" type="ORF">ACFOW7_20050</name>
</gene>
<accession>A0ABV8MV38</accession>
<evidence type="ECO:0000313" key="10">
    <source>
        <dbReference type="EMBL" id="MFC4161634.1"/>
    </source>
</evidence>
<dbReference type="PANTHER" id="PTHR46825">
    <property type="entry name" value="D-ALANYL-D-ALANINE-CARBOXYPEPTIDASE/ENDOPEPTIDASE AMPH"/>
    <property type="match status" value="1"/>
</dbReference>
<dbReference type="PANTHER" id="PTHR46825:SF9">
    <property type="entry name" value="BETA-LACTAMASE-RELATED DOMAIN-CONTAINING PROTEIN"/>
    <property type="match status" value="1"/>
</dbReference>
<evidence type="ECO:0000256" key="1">
    <source>
        <dbReference type="ARBA" id="ARBA00001526"/>
    </source>
</evidence>
<evidence type="ECO:0000256" key="6">
    <source>
        <dbReference type="RuleBase" id="RU361140"/>
    </source>
</evidence>
<feature type="chain" id="PRO_5045966690" description="Beta-lactamase" evidence="7">
    <location>
        <begin position="20"/>
        <end position="543"/>
    </location>
</feature>
<evidence type="ECO:0000256" key="5">
    <source>
        <dbReference type="ARBA" id="ARBA00023251"/>
    </source>
</evidence>
<dbReference type="InterPro" id="IPR050491">
    <property type="entry name" value="AmpC-like"/>
</dbReference>
<organism evidence="10 11">
    <name type="scientific">Chitinimonas lacunae</name>
    <dbReference type="NCBI Taxonomy" id="1963018"/>
    <lineage>
        <taxon>Bacteria</taxon>
        <taxon>Pseudomonadati</taxon>
        <taxon>Pseudomonadota</taxon>
        <taxon>Betaproteobacteria</taxon>
        <taxon>Neisseriales</taxon>
        <taxon>Chitinibacteraceae</taxon>
        <taxon>Chitinimonas</taxon>
    </lineage>
</organism>
<comment type="caution">
    <text evidence="10">The sequence shown here is derived from an EMBL/GenBank/DDBJ whole genome shotgun (WGS) entry which is preliminary data.</text>
</comment>
<name>A0ABV8MV38_9NEIS</name>
<dbReference type="RefSeq" id="WP_378167796.1">
    <property type="nucleotide sequence ID" value="NZ_JBHSBU010000001.1"/>
</dbReference>
<dbReference type="InterPro" id="IPR001586">
    <property type="entry name" value="Beta-lactam_class-C_AS"/>
</dbReference>
<keyword evidence="7" id="KW-0732">Signal</keyword>
<dbReference type="InterPro" id="IPR001466">
    <property type="entry name" value="Beta-lactam-related"/>
</dbReference>
<comment type="similarity">
    <text evidence="2 6">Belongs to the class-C beta-lactamase family.</text>
</comment>
<feature type="domain" description="Peptidase S12 Pab87-related C-terminal" evidence="9">
    <location>
        <begin position="464"/>
        <end position="531"/>
    </location>
</feature>
<evidence type="ECO:0000256" key="4">
    <source>
        <dbReference type="ARBA" id="ARBA00022801"/>
    </source>
</evidence>
<dbReference type="PROSITE" id="PS00336">
    <property type="entry name" value="BETA_LACTAMASE_C"/>
    <property type="match status" value="1"/>
</dbReference>
<keyword evidence="5 6" id="KW-0046">Antibiotic resistance</keyword>
<reference evidence="11" key="1">
    <citation type="journal article" date="2019" name="Int. J. Syst. Evol. Microbiol.">
        <title>The Global Catalogue of Microorganisms (GCM) 10K type strain sequencing project: providing services to taxonomists for standard genome sequencing and annotation.</title>
        <authorList>
            <consortium name="The Broad Institute Genomics Platform"/>
            <consortium name="The Broad Institute Genome Sequencing Center for Infectious Disease"/>
            <person name="Wu L."/>
            <person name="Ma J."/>
        </authorList>
    </citation>
    <scope>NUCLEOTIDE SEQUENCE [LARGE SCALE GENOMIC DNA]</scope>
    <source>
        <strain evidence="11">LMG 29894</strain>
    </source>
</reference>
<evidence type="ECO:0000256" key="2">
    <source>
        <dbReference type="ARBA" id="ARBA00007840"/>
    </source>
</evidence>
<dbReference type="InterPro" id="IPR021860">
    <property type="entry name" value="Peptidase_S12_Pab87-rel_C"/>
</dbReference>
<dbReference type="InterPro" id="IPR012338">
    <property type="entry name" value="Beta-lactam/transpept-like"/>
</dbReference>
<dbReference type="Gene3D" id="3.40.710.10">
    <property type="entry name" value="DD-peptidase/beta-lactamase superfamily"/>
    <property type="match status" value="1"/>
</dbReference>
<dbReference type="EC" id="3.5.2.6" evidence="3 6"/>
<dbReference type="Proteomes" id="UP001595791">
    <property type="component" value="Unassembled WGS sequence"/>
</dbReference>
<proteinExistence type="inferred from homology"/>
<protein>
    <recommendedName>
        <fullName evidence="3 6">Beta-lactamase</fullName>
        <ecNumber evidence="3 6">3.5.2.6</ecNumber>
    </recommendedName>
</protein>
<comment type="catalytic activity">
    <reaction evidence="1 6">
        <text>a beta-lactam + H2O = a substituted beta-amino acid</text>
        <dbReference type="Rhea" id="RHEA:20401"/>
        <dbReference type="ChEBI" id="CHEBI:15377"/>
        <dbReference type="ChEBI" id="CHEBI:35627"/>
        <dbReference type="ChEBI" id="CHEBI:140347"/>
        <dbReference type="EC" id="3.5.2.6"/>
    </reaction>
</comment>
<evidence type="ECO:0000313" key="11">
    <source>
        <dbReference type="Proteomes" id="UP001595791"/>
    </source>
</evidence>
<evidence type="ECO:0000256" key="3">
    <source>
        <dbReference type="ARBA" id="ARBA00012865"/>
    </source>
</evidence>
<dbReference type="SUPFAM" id="SSF56601">
    <property type="entry name" value="beta-lactamase/transpeptidase-like"/>
    <property type="match status" value="1"/>
</dbReference>
<evidence type="ECO:0000259" key="9">
    <source>
        <dbReference type="Pfam" id="PF11954"/>
    </source>
</evidence>
<dbReference type="EMBL" id="JBHSBU010000001">
    <property type="protein sequence ID" value="MFC4161634.1"/>
    <property type="molecule type" value="Genomic_DNA"/>
</dbReference>